<dbReference type="RefSeq" id="WP_066735022.1">
    <property type="nucleotide sequence ID" value="NZ_JAJCIQ010000028.1"/>
</dbReference>
<evidence type="ECO:0000256" key="5">
    <source>
        <dbReference type="ARBA" id="ARBA00023136"/>
    </source>
</evidence>
<dbReference type="PANTHER" id="PTHR35007:SF1">
    <property type="entry name" value="PILUS ASSEMBLY PROTEIN"/>
    <property type="match status" value="1"/>
</dbReference>
<proteinExistence type="predicted"/>
<evidence type="ECO:0000256" key="2">
    <source>
        <dbReference type="ARBA" id="ARBA00022475"/>
    </source>
</evidence>
<accession>A0ABS8DN14</accession>
<keyword evidence="5 6" id="KW-0472">Membrane</keyword>
<gene>
    <name evidence="8" type="ORF">LIZ65_19680</name>
</gene>
<evidence type="ECO:0000313" key="9">
    <source>
        <dbReference type="Proteomes" id="UP001299546"/>
    </source>
</evidence>
<keyword evidence="2" id="KW-1003">Cell membrane</keyword>
<dbReference type="Pfam" id="PF00482">
    <property type="entry name" value="T2SSF"/>
    <property type="match status" value="1"/>
</dbReference>
<evidence type="ECO:0000313" key="8">
    <source>
        <dbReference type="EMBL" id="MCB7389507.1"/>
    </source>
</evidence>
<keyword evidence="3 6" id="KW-0812">Transmembrane</keyword>
<evidence type="ECO:0000256" key="6">
    <source>
        <dbReference type="SAM" id="Phobius"/>
    </source>
</evidence>
<protein>
    <submittedName>
        <fullName evidence="8">Type II secretion system F family protein</fullName>
    </submittedName>
</protein>
<name>A0ABS8DN14_9FIRM</name>
<evidence type="ECO:0000256" key="1">
    <source>
        <dbReference type="ARBA" id="ARBA00004651"/>
    </source>
</evidence>
<reference evidence="8 9" key="1">
    <citation type="submission" date="2021-10" db="EMBL/GenBank/DDBJ databases">
        <title>Collection of gut derived symbiotic bacterial strains cultured from healthy donors.</title>
        <authorList>
            <person name="Lin H."/>
            <person name="Littmann E."/>
            <person name="Kohout C."/>
            <person name="Pamer E.G."/>
        </authorList>
    </citation>
    <scope>NUCLEOTIDE SEQUENCE [LARGE SCALE GENOMIC DNA]</scope>
    <source>
        <strain evidence="8 9">DFI.1.165</strain>
    </source>
</reference>
<evidence type="ECO:0000256" key="3">
    <source>
        <dbReference type="ARBA" id="ARBA00022692"/>
    </source>
</evidence>
<evidence type="ECO:0000259" key="7">
    <source>
        <dbReference type="Pfam" id="PF00482"/>
    </source>
</evidence>
<comment type="subcellular location">
    <subcellularLocation>
        <location evidence="1">Cell membrane</location>
        <topology evidence="1">Multi-pass membrane protein</topology>
    </subcellularLocation>
</comment>
<organism evidence="8 9">
    <name type="scientific">Bariatricus massiliensis</name>
    <dbReference type="NCBI Taxonomy" id="1745713"/>
    <lineage>
        <taxon>Bacteria</taxon>
        <taxon>Bacillati</taxon>
        <taxon>Bacillota</taxon>
        <taxon>Clostridia</taxon>
        <taxon>Lachnospirales</taxon>
        <taxon>Lachnospiraceae</taxon>
        <taxon>Bariatricus</taxon>
    </lineage>
</organism>
<feature type="domain" description="Type II secretion system protein GspF" evidence="7">
    <location>
        <begin position="59"/>
        <end position="189"/>
    </location>
</feature>
<dbReference type="InterPro" id="IPR018076">
    <property type="entry name" value="T2SS_GspF_dom"/>
</dbReference>
<keyword evidence="4 6" id="KW-1133">Transmembrane helix</keyword>
<dbReference type="PANTHER" id="PTHR35007">
    <property type="entry name" value="INTEGRAL MEMBRANE PROTEIN-RELATED"/>
    <property type="match status" value="1"/>
</dbReference>
<dbReference type="EMBL" id="JAJCIS010000029">
    <property type="protein sequence ID" value="MCB7389507.1"/>
    <property type="molecule type" value="Genomic_DNA"/>
</dbReference>
<feature type="transmembrane region" description="Helical" evidence="6">
    <location>
        <begin position="16"/>
        <end position="36"/>
    </location>
</feature>
<evidence type="ECO:0000256" key="4">
    <source>
        <dbReference type="ARBA" id="ARBA00022989"/>
    </source>
</evidence>
<feature type="transmembrane region" description="Helical" evidence="6">
    <location>
        <begin position="199"/>
        <end position="220"/>
    </location>
</feature>
<sequence length="232" mass="26514">MLAAAESIFLVSVTAYLFYADLWAAVLLAPLGIYYYRRKKRESIRKKQREFRGQFRDALETLASALNVGYSMENAVKEVGREMQVMYPAKALIVREFIYMSRQLNINMTAEQVWKELARRTQLEEVQSFVTVFTLAKRNGGDSIAIIRSAMRQIGDKMDVEREINTILSAKKLEFKVMCVIPLGIVAYMRVSFPEFMGVLYGNAAGIFFMSLCLLVYLTAIRLGQKIITIEV</sequence>
<keyword evidence="9" id="KW-1185">Reference proteome</keyword>
<comment type="caution">
    <text evidence="8">The sequence shown here is derived from an EMBL/GenBank/DDBJ whole genome shotgun (WGS) entry which is preliminary data.</text>
</comment>
<dbReference type="Proteomes" id="UP001299546">
    <property type="component" value="Unassembled WGS sequence"/>
</dbReference>